<dbReference type="EMBL" id="CP018135">
    <property type="protein sequence ID" value="APF41184.1"/>
    <property type="molecule type" value="Genomic_DNA"/>
</dbReference>
<dbReference type="AlphaFoldDB" id="A0A1L2ZP87"/>
<reference evidence="1 2" key="1">
    <citation type="submission" date="2016-11" db="EMBL/GenBank/DDBJ databases">
        <title>Genome sequencing of Zhihengliuella aestuarii B18 antagonistic to Plasmodiophora brassicae.</title>
        <authorList>
            <person name="Luo Y."/>
        </authorList>
    </citation>
    <scope>NUCLEOTIDE SEQUENCE [LARGE SCALE GENOMIC DNA]</scope>
    <source>
        <strain evidence="1 2">B18</strain>
    </source>
</reference>
<evidence type="ECO:0000313" key="1">
    <source>
        <dbReference type="EMBL" id="APF41184.1"/>
    </source>
</evidence>
<gene>
    <name evidence="1" type="ORF">BHE16_09460</name>
</gene>
<evidence type="ECO:0000313" key="2">
    <source>
        <dbReference type="Proteomes" id="UP000183530"/>
    </source>
</evidence>
<dbReference type="OrthoDB" id="4068927at2"/>
<accession>A0A1L2ZP87</accession>
<protein>
    <recommendedName>
        <fullName evidence="3">TIGR04255 family protein</fullName>
    </recommendedName>
</protein>
<dbReference type="NCBIfam" id="TIGR04255">
    <property type="entry name" value="sporadTIGR04255"/>
    <property type="match status" value="1"/>
</dbReference>
<dbReference type="STRING" id="556325.BHE16_09460"/>
<dbReference type="Proteomes" id="UP000183530">
    <property type="component" value="Chromosome"/>
</dbReference>
<sequence length="274" mass="30233">MIVGVREREIYPSAPIVLMAIEVRHPPCEPLDRKQVAEVSARIKQMLPLPSEMNEVSVTVQAGPDGPPTQQQVVSSFPRWTSRDKRTALSVRSDSFVIETTDYGSYDKVRELLDVVLQTRLTVAAPVGVERIGLRYIDEIRVPAENGGSAPDWGQWVDASLLGPAHVGAELGLAPEVNEGVFVFSGGSDHALVLRYGAQSDYAVQSTPELRRALPPPGPLFKLDIDSFWQAADEVPEFDVDFILRQADALHEPVRGVFESVITDRLREEVLRNG</sequence>
<evidence type="ECO:0008006" key="3">
    <source>
        <dbReference type="Google" id="ProtNLM"/>
    </source>
</evidence>
<dbReference type="InterPro" id="IPR026349">
    <property type="entry name" value="CHP04255"/>
</dbReference>
<keyword evidence="2" id="KW-1185">Reference proteome</keyword>
<name>A0A1L2ZP87_9MICC</name>
<dbReference type="KEGG" id="nae:BHE16_09460"/>
<organism evidence="1 2">
    <name type="scientific">Neomicrococcus aestuarii</name>
    <dbReference type="NCBI Taxonomy" id="556325"/>
    <lineage>
        <taxon>Bacteria</taxon>
        <taxon>Bacillati</taxon>
        <taxon>Actinomycetota</taxon>
        <taxon>Actinomycetes</taxon>
        <taxon>Micrococcales</taxon>
        <taxon>Micrococcaceae</taxon>
        <taxon>Neomicrococcus</taxon>
    </lineage>
</organism>
<proteinExistence type="predicted"/>